<dbReference type="Pfam" id="PF02515">
    <property type="entry name" value="CoA_transf_3"/>
    <property type="match status" value="1"/>
</dbReference>
<protein>
    <submittedName>
        <fullName evidence="2">CaiB/BaiF CoA-transferase family protein</fullName>
    </submittedName>
</protein>
<gene>
    <name evidence="2" type="ORF">RB614_40795</name>
</gene>
<reference evidence="2 3" key="1">
    <citation type="submission" date="2023-08" db="EMBL/GenBank/DDBJ databases">
        <title>Phytohabitans sansha sp. nov., isolated from marine sediment.</title>
        <authorList>
            <person name="Zhao Y."/>
            <person name="Yi K."/>
        </authorList>
    </citation>
    <scope>NUCLEOTIDE SEQUENCE [LARGE SCALE GENOMIC DNA]</scope>
    <source>
        <strain evidence="2 3">ZYX-F-186</strain>
    </source>
</reference>
<evidence type="ECO:0000313" key="3">
    <source>
        <dbReference type="Proteomes" id="UP001230908"/>
    </source>
</evidence>
<proteinExistence type="predicted"/>
<dbReference type="PANTHER" id="PTHR48228">
    <property type="entry name" value="SUCCINYL-COA--D-CITRAMALATE COA-TRANSFERASE"/>
    <property type="match status" value="1"/>
</dbReference>
<dbReference type="SUPFAM" id="SSF89796">
    <property type="entry name" value="CoA-transferase family III (CaiB/BaiF)"/>
    <property type="match status" value="1"/>
</dbReference>
<dbReference type="InterPro" id="IPR044855">
    <property type="entry name" value="CoA-Trfase_III_dom3_sf"/>
</dbReference>
<evidence type="ECO:0000313" key="2">
    <source>
        <dbReference type="EMBL" id="MDQ7910850.1"/>
    </source>
</evidence>
<dbReference type="PANTHER" id="PTHR48228:SF5">
    <property type="entry name" value="ALPHA-METHYLACYL-COA RACEMASE"/>
    <property type="match status" value="1"/>
</dbReference>
<comment type="caution">
    <text evidence="2">The sequence shown here is derived from an EMBL/GenBank/DDBJ whole genome shotgun (WGS) entry which is preliminary data.</text>
</comment>
<organism evidence="2 3">
    <name type="scientific">Phytohabitans maris</name>
    <dbReference type="NCBI Taxonomy" id="3071409"/>
    <lineage>
        <taxon>Bacteria</taxon>
        <taxon>Bacillati</taxon>
        <taxon>Actinomycetota</taxon>
        <taxon>Actinomycetes</taxon>
        <taxon>Micromonosporales</taxon>
        <taxon>Micromonosporaceae</taxon>
    </lineage>
</organism>
<dbReference type="RefSeq" id="WP_308718091.1">
    <property type="nucleotide sequence ID" value="NZ_JAVHUY010000063.1"/>
</dbReference>
<dbReference type="Gene3D" id="3.30.1540.10">
    <property type="entry name" value="formyl-coa transferase, domain 3"/>
    <property type="match status" value="1"/>
</dbReference>
<dbReference type="InterPro" id="IPR023606">
    <property type="entry name" value="CoA-Trfase_III_dom_1_sf"/>
</dbReference>
<dbReference type="Proteomes" id="UP001230908">
    <property type="component" value="Unassembled WGS sequence"/>
</dbReference>
<name>A0ABU0ZXB8_9ACTN</name>
<sequence>MSGVLGGVRVLELGGIGPGPHAAMMLADLGADVVRVEPPTPGVHLIPPADDAVLRNRRSIAVDLKSTPGRDMFLSLVDRADVLLEGFRPGVVERLGVGPAECLARNPRLVYGRMTGWGQSGPLARRAGHDINYLALTGALHAVGRPGAKPFPPLNLVGDLGGGSLFLVVGILAALFERERSGQGQIVDAAMVDGVSTLMAMYWSLTEHRLWSAEPGTHMTDGAAPFYNTYACADGRYVAVGAVEPPFYHALVTGLGLDPAALPPQLDPDSWPDTTRRFEEIFVTRTRDEWAAHFADTDACVTPVLALNEVADHPHIQARGTVETVDERRQPAPAPRFSRHRPPPLRGPHVPGSDLAEVLRDWIEPETNGQVRTE</sequence>
<feature type="region of interest" description="Disordered" evidence="1">
    <location>
        <begin position="319"/>
        <end position="353"/>
    </location>
</feature>
<evidence type="ECO:0000256" key="1">
    <source>
        <dbReference type="SAM" id="MobiDB-lite"/>
    </source>
</evidence>
<dbReference type="Gene3D" id="3.40.50.10540">
    <property type="entry name" value="Crotonobetainyl-coa:carnitine coa-transferase, domain 1"/>
    <property type="match status" value="1"/>
</dbReference>
<dbReference type="InterPro" id="IPR050509">
    <property type="entry name" value="CoA-transferase_III"/>
</dbReference>
<dbReference type="EMBL" id="JAVHUY010000063">
    <property type="protein sequence ID" value="MDQ7910850.1"/>
    <property type="molecule type" value="Genomic_DNA"/>
</dbReference>
<dbReference type="InterPro" id="IPR003673">
    <property type="entry name" value="CoA-Trfase_fam_III"/>
</dbReference>
<keyword evidence="3" id="KW-1185">Reference proteome</keyword>
<accession>A0ABU0ZXB8</accession>